<feature type="transmembrane region" description="Helical" evidence="8">
    <location>
        <begin position="12"/>
        <end position="36"/>
    </location>
</feature>
<evidence type="ECO:0000256" key="1">
    <source>
        <dbReference type="ARBA" id="ARBA00004141"/>
    </source>
</evidence>
<feature type="region of interest" description="Disordered" evidence="7">
    <location>
        <begin position="224"/>
        <end position="259"/>
    </location>
</feature>
<feature type="transmembrane region" description="Helical" evidence="8">
    <location>
        <begin position="191"/>
        <end position="210"/>
    </location>
</feature>
<dbReference type="STRING" id="930990.A0A067MX71"/>
<sequence length="558" mass="61016">MISHLDVPALRRFAQVALAVIFCLLTAGIVFGYAALKPILIRQGVYADLCPEFDPDKDVYTCDVQDLRLNFMFTLSAVVTNLCALPVGFMLDKIGPQWTSILGGVTFGLGHLFFGIQSVQPFLDTYYIGFVLIAAGGPLIFFPTLHLSNAFPRHSSLIMSCVTGAFGASSIPWYLYQLADNRFGPIPIRTFFWGYMVIPVLLIVEQFLIGPPASYSLNLRHHHSSIHPTQPGARHGHPLPDTEHTTSQGAPATRNVAPPSYGTFFDRLSDDEESRSSQGVVPEHLGIDARAMGTKTSGAAHESQGEVAGERSRDDSILGVLHGFDIRVQLRSEWFWVLLVFLSINTARINYYISTVQSQLSFYLDGDEDKAMKLAMRFSLLLPAGGLLGVPIIALLLHVCGLTATGFVLLVTGVAYSVLGLIPLVSTQIAAICVFVIFRPLMYTFVNDYCAKVFGFETFGRVMGLANSLAGLFVLILGPIDLLVKGPLEGDYTPANVTMMVVGMGSAAWLCWRMCEGGQRGLATGWVIGGGVPSAEEMERERQREILRAQRRGVVGWR</sequence>
<organism evidence="9 10">
    <name type="scientific">Botryobasidium botryosum (strain FD-172 SS1)</name>
    <dbReference type="NCBI Taxonomy" id="930990"/>
    <lineage>
        <taxon>Eukaryota</taxon>
        <taxon>Fungi</taxon>
        <taxon>Dikarya</taxon>
        <taxon>Basidiomycota</taxon>
        <taxon>Agaricomycotina</taxon>
        <taxon>Agaricomycetes</taxon>
        <taxon>Cantharellales</taxon>
        <taxon>Botryobasidiaceae</taxon>
        <taxon>Botryobasidium</taxon>
    </lineage>
</organism>
<comment type="subcellular location">
    <subcellularLocation>
        <location evidence="1">Membrane</location>
        <topology evidence="1">Multi-pass membrane protein</topology>
    </subcellularLocation>
</comment>
<dbReference type="InterPro" id="IPR036259">
    <property type="entry name" value="MFS_trans_sf"/>
</dbReference>
<dbReference type="OrthoDB" id="330047at2759"/>
<dbReference type="SUPFAM" id="SSF103473">
    <property type="entry name" value="MFS general substrate transporter"/>
    <property type="match status" value="1"/>
</dbReference>
<evidence type="ECO:0000256" key="5">
    <source>
        <dbReference type="ARBA" id="ARBA00022989"/>
    </source>
</evidence>
<keyword evidence="10" id="KW-1185">Reference proteome</keyword>
<dbReference type="InterPro" id="IPR011701">
    <property type="entry name" value="MFS"/>
</dbReference>
<dbReference type="Proteomes" id="UP000027195">
    <property type="component" value="Unassembled WGS sequence"/>
</dbReference>
<dbReference type="GO" id="GO:0022857">
    <property type="term" value="F:transmembrane transporter activity"/>
    <property type="evidence" value="ECO:0007669"/>
    <property type="project" value="InterPro"/>
</dbReference>
<feature type="transmembrane region" description="Helical" evidence="8">
    <location>
        <begin position="125"/>
        <end position="145"/>
    </location>
</feature>
<feature type="transmembrane region" description="Helical" evidence="8">
    <location>
        <begin position="458"/>
        <end position="480"/>
    </location>
</feature>
<keyword evidence="3" id="KW-0813">Transport</keyword>
<evidence type="ECO:0008006" key="11">
    <source>
        <dbReference type="Google" id="ProtNLM"/>
    </source>
</evidence>
<accession>A0A067MX71</accession>
<comment type="similarity">
    <text evidence="2">Belongs to the SLC43A transporter (TC 2.A.1.44) family.</text>
</comment>
<protein>
    <recommendedName>
        <fullName evidence="11">MFS general substrate transporter</fullName>
    </recommendedName>
</protein>
<dbReference type="InParanoid" id="A0A067MX71"/>
<dbReference type="InterPro" id="IPR052599">
    <property type="entry name" value="SLC43A_AATransporter"/>
</dbReference>
<reference evidence="10" key="1">
    <citation type="journal article" date="2014" name="Proc. Natl. Acad. Sci. U.S.A.">
        <title>Extensive sampling of basidiomycete genomes demonstrates inadequacy of the white-rot/brown-rot paradigm for wood decay fungi.</title>
        <authorList>
            <person name="Riley R."/>
            <person name="Salamov A.A."/>
            <person name="Brown D.W."/>
            <person name="Nagy L.G."/>
            <person name="Floudas D."/>
            <person name="Held B.W."/>
            <person name="Levasseur A."/>
            <person name="Lombard V."/>
            <person name="Morin E."/>
            <person name="Otillar R."/>
            <person name="Lindquist E.A."/>
            <person name="Sun H."/>
            <person name="LaButti K.M."/>
            <person name="Schmutz J."/>
            <person name="Jabbour D."/>
            <person name="Luo H."/>
            <person name="Baker S.E."/>
            <person name="Pisabarro A.G."/>
            <person name="Walton J.D."/>
            <person name="Blanchette R.A."/>
            <person name="Henrissat B."/>
            <person name="Martin F."/>
            <person name="Cullen D."/>
            <person name="Hibbett D.S."/>
            <person name="Grigoriev I.V."/>
        </authorList>
    </citation>
    <scope>NUCLEOTIDE SEQUENCE [LARGE SCALE GENOMIC DNA]</scope>
    <source>
        <strain evidence="10">FD-172 SS1</strain>
    </source>
</reference>
<evidence type="ECO:0000256" key="7">
    <source>
        <dbReference type="SAM" id="MobiDB-lite"/>
    </source>
</evidence>
<dbReference type="GO" id="GO:0000329">
    <property type="term" value="C:fungal-type vacuole membrane"/>
    <property type="evidence" value="ECO:0007669"/>
    <property type="project" value="TreeGrafter"/>
</dbReference>
<evidence type="ECO:0000313" key="9">
    <source>
        <dbReference type="EMBL" id="KDQ16482.1"/>
    </source>
</evidence>
<gene>
    <name evidence="9" type="ORF">BOTBODRAFT_30811</name>
</gene>
<name>A0A067MX71_BOTB1</name>
<evidence type="ECO:0000256" key="3">
    <source>
        <dbReference type="ARBA" id="ARBA00022448"/>
    </source>
</evidence>
<dbReference type="Pfam" id="PF07690">
    <property type="entry name" value="MFS_1"/>
    <property type="match status" value="1"/>
</dbReference>
<dbReference type="HOGENOM" id="CLU_014401_1_1_1"/>
<feature type="transmembrane region" description="Helical" evidence="8">
    <location>
        <begin position="374"/>
        <end position="397"/>
    </location>
</feature>
<dbReference type="EMBL" id="KL198027">
    <property type="protein sequence ID" value="KDQ16482.1"/>
    <property type="molecule type" value="Genomic_DNA"/>
</dbReference>
<keyword evidence="6 8" id="KW-0472">Membrane</keyword>
<evidence type="ECO:0000256" key="6">
    <source>
        <dbReference type="ARBA" id="ARBA00023136"/>
    </source>
</evidence>
<keyword evidence="5 8" id="KW-1133">Transmembrane helix</keyword>
<evidence type="ECO:0000313" key="10">
    <source>
        <dbReference type="Proteomes" id="UP000027195"/>
    </source>
</evidence>
<evidence type="ECO:0000256" key="2">
    <source>
        <dbReference type="ARBA" id="ARBA00006595"/>
    </source>
</evidence>
<dbReference type="PANTHER" id="PTHR20772:SF2">
    <property type="entry name" value="PROTEIN FMP42"/>
    <property type="match status" value="1"/>
</dbReference>
<feature type="transmembrane region" description="Helical" evidence="8">
    <location>
        <begin position="71"/>
        <end position="91"/>
    </location>
</feature>
<feature type="transmembrane region" description="Helical" evidence="8">
    <location>
        <begin position="492"/>
        <end position="512"/>
    </location>
</feature>
<feature type="transmembrane region" description="Helical" evidence="8">
    <location>
        <begin position="98"/>
        <end position="119"/>
    </location>
</feature>
<keyword evidence="4 8" id="KW-0812">Transmembrane</keyword>
<evidence type="ECO:0000256" key="8">
    <source>
        <dbReference type="SAM" id="Phobius"/>
    </source>
</evidence>
<dbReference type="Gene3D" id="1.20.1250.20">
    <property type="entry name" value="MFS general substrate transporter like domains"/>
    <property type="match status" value="1"/>
</dbReference>
<proteinExistence type="inferred from homology"/>
<dbReference type="PANTHER" id="PTHR20772">
    <property type="entry name" value="PROTEIN FMP42"/>
    <property type="match status" value="1"/>
</dbReference>
<evidence type="ECO:0000256" key="4">
    <source>
        <dbReference type="ARBA" id="ARBA00022692"/>
    </source>
</evidence>
<dbReference type="AlphaFoldDB" id="A0A067MX71"/>
<feature type="transmembrane region" description="Helical" evidence="8">
    <location>
        <begin position="157"/>
        <end position="176"/>
    </location>
</feature>